<evidence type="ECO:0000256" key="9">
    <source>
        <dbReference type="SAM" id="MobiDB-lite"/>
    </source>
</evidence>
<dbReference type="PROSITE" id="PS50878">
    <property type="entry name" value="RT_POL"/>
    <property type="match status" value="1"/>
</dbReference>
<name>A0A061FHZ8_THECC</name>
<dbReference type="GO" id="GO:0015074">
    <property type="term" value="P:DNA integration"/>
    <property type="evidence" value="ECO:0007669"/>
    <property type="project" value="InterPro"/>
</dbReference>
<feature type="region of interest" description="Disordered" evidence="9">
    <location>
        <begin position="300"/>
        <end position="380"/>
    </location>
</feature>
<gene>
    <name evidence="13" type="ORF">TCM_033345</name>
</gene>
<feature type="compositionally biased region" description="Polar residues" evidence="9">
    <location>
        <begin position="415"/>
        <end position="427"/>
    </location>
</feature>
<dbReference type="HOGENOM" id="CLU_000384_2_2_1"/>
<feature type="compositionally biased region" description="Low complexity" evidence="9">
    <location>
        <begin position="327"/>
        <end position="336"/>
    </location>
</feature>
<dbReference type="Pfam" id="PF00078">
    <property type="entry name" value="RVT_1"/>
    <property type="match status" value="1"/>
</dbReference>
<dbReference type="CDD" id="cd09274">
    <property type="entry name" value="RNase_HI_RT_Ty3"/>
    <property type="match status" value="1"/>
</dbReference>
<dbReference type="Gramene" id="EOY14099">
    <property type="protein sequence ID" value="EOY14099"/>
    <property type="gene ID" value="TCM_033345"/>
</dbReference>
<dbReference type="Pfam" id="PF08284">
    <property type="entry name" value="RVP_2"/>
    <property type="match status" value="1"/>
</dbReference>
<dbReference type="GO" id="GO:0003964">
    <property type="term" value="F:RNA-directed DNA polymerase activity"/>
    <property type="evidence" value="ECO:0007669"/>
    <property type="project" value="UniProtKB-KW"/>
</dbReference>
<feature type="domain" description="CCHC-type" evidence="10">
    <location>
        <begin position="398"/>
        <end position="412"/>
    </location>
</feature>
<dbReference type="Pfam" id="PF17921">
    <property type="entry name" value="Integrase_H2C2"/>
    <property type="match status" value="1"/>
</dbReference>
<organism evidence="13 14">
    <name type="scientific">Theobroma cacao</name>
    <name type="common">Cacao</name>
    <name type="synonym">Cocoa</name>
    <dbReference type="NCBI Taxonomy" id="3641"/>
    <lineage>
        <taxon>Eukaryota</taxon>
        <taxon>Viridiplantae</taxon>
        <taxon>Streptophyta</taxon>
        <taxon>Embryophyta</taxon>
        <taxon>Tracheophyta</taxon>
        <taxon>Spermatophyta</taxon>
        <taxon>Magnoliopsida</taxon>
        <taxon>eudicotyledons</taxon>
        <taxon>Gunneridae</taxon>
        <taxon>Pentapetalae</taxon>
        <taxon>rosids</taxon>
        <taxon>malvids</taxon>
        <taxon>Malvales</taxon>
        <taxon>Malvaceae</taxon>
        <taxon>Byttnerioideae</taxon>
        <taxon>Theobroma</taxon>
    </lineage>
</organism>
<evidence type="ECO:0000256" key="3">
    <source>
        <dbReference type="ARBA" id="ARBA00022695"/>
    </source>
</evidence>
<reference evidence="13 14" key="1">
    <citation type="journal article" date="2013" name="Genome Biol.">
        <title>The genome sequence of the most widely cultivated cacao type and its use to identify candidate genes regulating pod color.</title>
        <authorList>
            <person name="Motamayor J.C."/>
            <person name="Mockaitis K."/>
            <person name="Schmutz J."/>
            <person name="Haiminen N."/>
            <person name="Iii D.L."/>
            <person name="Cornejo O."/>
            <person name="Findley S.D."/>
            <person name="Zheng P."/>
            <person name="Utro F."/>
            <person name="Royaert S."/>
            <person name="Saski C."/>
            <person name="Jenkins J."/>
            <person name="Podicheti R."/>
            <person name="Zhao M."/>
            <person name="Scheffler B.E."/>
            <person name="Stack J.C."/>
            <person name="Feltus F.A."/>
            <person name="Mustiga G.M."/>
            <person name="Amores F."/>
            <person name="Phillips W."/>
            <person name="Marelli J.P."/>
            <person name="May G.D."/>
            <person name="Shapiro H."/>
            <person name="Ma J."/>
            <person name="Bustamante C.D."/>
            <person name="Schnell R.J."/>
            <person name="Main D."/>
            <person name="Gilbert D."/>
            <person name="Parida L."/>
            <person name="Kuhn D.N."/>
        </authorList>
    </citation>
    <scope>NUCLEOTIDE SEQUENCE [LARGE SCALE GENOMIC DNA]</scope>
    <source>
        <strain evidence="14">cv. Matina 1-6</strain>
    </source>
</reference>
<keyword evidence="8" id="KW-0479">Metal-binding</keyword>
<evidence type="ECO:0000256" key="1">
    <source>
        <dbReference type="ARBA" id="ARBA00012493"/>
    </source>
</evidence>
<dbReference type="InParanoid" id="A0A061FHZ8"/>
<evidence type="ECO:0000256" key="4">
    <source>
        <dbReference type="ARBA" id="ARBA00022722"/>
    </source>
</evidence>
<dbReference type="FunFam" id="3.30.70.270:FF:000020">
    <property type="entry name" value="Transposon Tf2-6 polyprotein-like Protein"/>
    <property type="match status" value="1"/>
</dbReference>
<dbReference type="InterPro" id="IPR043502">
    <property type="entry name" value="DNA/RNA_pol_sf"/>
</dbReference>
<dbReference type="InterPro" id="IPR036397">
    <property type="entry name" value="RNaseH_sf"/>
</dbReference>
<dbReference type="SUPFAM" id="SSF53098">
    <property type="entry name" value="Ribonuclease H-like"/>
    <property type="match status" value="1"/>
</dbReference>
<dbReference type="GO" id="GO:0004519">
    <property type="term" value="F:endonuclease activity"/>
    <property type="evidence" value="ECO:0007669"/>
    <property type="project" value="UniProtKB-KW"/>
</dbReference>
<dbReference type="OMA" id="ITYEWNE"/>
<evidence type="ECO:0000256" key="7">
    <source>
        <dbReference type="ARBA" id="ARBA00022918"/>
    </source>
</evidence>
<feature type="domain" description="Integrase catalytic" evidence="12">
    <location>
        <begin position="1186"/>
        <end position="1353"/>
    </location>
</feature>
<keyword evidence="3" id="KW-0548">Nucleotidyltransferase</keyword>
<keyword evidence="8" id="KW-0863">Zinc-finger</keyword>
<dbReference type="InterPro" id="IPR041588">
    <property type="entry name" value="Integrase_H2C2"/>
</dbReference>
<feature type="region of interest" description="Disordered" evidence="9">
    <location>
        <begin position="102"/>
        <end position="122"/>
    </location>
</feature>
<keyword evidence="8" id="KW-0862">Zinc</keyword>
<dbReference type="Pfam" id="PF00098">
    <property type="entry name" value="zf-CCHC"/>
    <property type="match status" value="1"/>
</dbReference>
<keyword evidence="14" id="KW-1185">Reference proteome</keyword>
<keyword evidence="2" id="KW-0808">Transferase</keyword>
<dbReference type="InterPro" id="IPR001878">
    <property type="entry name" value="Znf_CCHC"/>
</dbReference>
<dbReference type="InterPro" id="IPR036875">
    <property type="entry name" value="Znf_CCHC_sf"/>
</dbReference>
<dbReference type="Gene3D" id="4.10.60.10">
    <property type="entry name" value="Zinc finger, CCHC-type"/>
    <property type="match status" value="1"/>
</dbReference>
<keyword evidence="6" id="KW-0378">Hydrolase</keyword>
<dbReference type="SMART" id="SM00343">
    <property type="entry name" value="ZnF_C2HC"/>
    <property type="match status" value="1"/>
</dbReference>
<evidence type="ECO:0000256" key="5">
    <source>
        <dbReference type="ARBA" id="ARBA00022759"/>
    </source>
</evidence>
<sequence>MPPKTRAASRRAGEQDAPIEMTDRPRASTQRGRGRRGRVTRPVGLDTPVSRQEEGQSSGEVDRHPAGGITIEDLAAGLQGVNRVVEMMATRMEDIQRVVERRPTVQESPSFQGQTDHQHHDEERGHLDISLLDFLKLKPPTFSGSDASEKPQVFLDKMEKICKALGCSSVRSVELAAFQLEDVAQEWYSSLCRGRPTNATPLAWSEFSAAFLDRFLPLSVRNARAREFETLVQTSSMTVSEYDIKFTQLARYAPYLVSTEEMKIQRFVDGLVESLFRAVASRDFTTYSAAVDRAQRIEMRTSESRAARDRAKRGKTEGFQGRRDFRSGGSSSSRQGPQRDSRLPQQGSDAPGANIRVGQKTFSSRRQQDSRKSSQVIRSCDTCGRRHSGRCFLTTRTCYECGQPGHIRRDCPMAHQSSDSARGSTQLASSAPSVAVSSGREVSGSRGRGAGTSSQGRPSGSGHQSSIGRGQARVFTLTQQEAQTSNAVVSGILSVCNMNARVQFDPGATHSFISPCFASRLGRGRVRREEQLVVSTPLKEIFVAEWEYESCVVRVKDKDTSVNLVVLDTLDFDVILGMDWLSPCHASVDCYHKLVKIGDVTQVSVVKEFVDVFPEELPGLPPEREIEFCIDLIPDTRPISIPPYRMAPAELKELKDQLEDLLDKGFIRPSVSPWGAPVLFVKKKDGSLRLCIDYRQLNKVTVKNKYPLPRIDDLFDQLQGAQCFSKIDLRSGYHQLRIRNEDIPKIAFQTRYGHYEFLVMSFGLTNAPAAFMDLMNRVFKPYLDKFVVVFIDDILIYSKSREEHEQHLKIVLQILREHRLYAKFSKCEFWLESVAFLGHVVSKEGIQVDTKKIEAVEKWPRPTSVTEIRSFVGLAGYYRRFVKDFSKIVAPLTKLTRKDTKFEWSDACENSFEKLKACLTTAPVLSLPQGTGGYMVFCDASGVGLGCVLMQHGKVIAYASRQLKRHEHNYPIHDLEMAAIVFALKIWRHYLYGETCEIYTDHKSLKYIFQQRDLNLRQRRWMELLKDYDCTILYHPGKANVVADALSRKSMGSLAHISIGRRSLVREIHSLGDIGVRLEVAETNALLAHFRVRPILMDRIKEAQSKDEFVIKALEDPQGRKGKMFTKGTDGVLRYGTRLYVPDGDGLRREILEEAHMAAYVVHPGATKMYQDLKEVYWWEGLKRDVAEFPLPVLEWKWEHIAMDFVTGLPRTSGGYDSIWIVVDRLTKSAHFLPVKTTYGAAQYARVYVDEIVRLHGIPISIVSDRGAQFTSRFWGKLQEALGTKLDFSTAFHPQTDGQSERTIQTLEDMLRACVIDLGVRWEQYLPLVEFAYNNSFQTSIQMAPFEALYGRRCRSPIGWLEVGERKLLGPELMQDATEKIHMIRQRMLTAQSRQKSYADNRRRDLEFQVGDHVFLKVSPTKGVMRKYNPDPSHVIRYETIQLQGDLTYEEQPIAILDRQVKKLRSKDVASVKVLWRNHTSKEVTWEAEDDMRTKHPHLFDM</sequence>
<evidence type="ECO:0000256" key="2">
    <source>
        <dbReference type="ARBA" id="ARBA00022679"/>
    </source>
</evidence>
<dbReference type="EMBL" id="CM001885">
    <property type="protein sequence ID" value="EOY14099.1"/>
    <property type="molecule type" value="Genomic_DNA"/>
</dbReference>
<dbReference type="SUPFAM" id="SSF57756">
    <property type="entry name" value="Retrovirus zinc finger-like domains"/>
    <property type="match status" value="1"/>
</dbReference>
<dbReference type="GO" id="GO:0003676">
    <property type="term" value="F:nucleic acid binding"/>
    <property type="evidence" value="ECO:0007669"/>
    <property type="project" value="InterPro"/>
</dbReference>
<feature type="compositionally biased region" description="Low complexity" evidence="9">
    <location>
        <begin position="428"/>
        <end position="457"/>
    </location>
</feature>
<proteinExistence type="predicted"/>
<protein>
    <recommendedName>
        <fullName evidence="1">RNA-directed DNA polymerase</fullName>
        <ecNumber evidence="1">2.7.7.49</ecNumber>
    </recommendedName>
</protein>
<dbReference type="eggNOG" id="KOG0017">
    <property type="taxonomic scope" value="Eukaryota"/>
</dbReference>
<dbReference type="Pfam" id="PF03732">
    <property type="entry name" value="Retrotrans_gag"/>
    <property type="match status" value="1"/>
</dbReference>
<dbReference type="InterPro" id="IPR005162">
    <property type="entry name" value="Retrotrans_gag_dom"/>
</dbReference>
<evidence type="ECO:0000259" key="10">
    <source>
        <dbReference type="PROSITE" id="PS50158"/>
    </source>
</evidence>
<dbReference type="SUPFAM" id="SSF50630">
    <property type="entry name" value="Acid proteases"/>
    <property type="match status" value="1"/>
</dbReference>
<dbReference type="FunFam" id="3.30.420.10:FF:000032">
    <property type="entry name" value="Retrovirus-related Pol polyprotein from transposon 297-like Protein"/>
    <property type="match status" value="1"/>
</dbReference>
<keyword evidence="5" id="KW-0255">Endonuclease</keyword>
<dbReference type="CDD" id="cd00303">
    <property type="entry name" value="retropepsin_like"/>
    <property type="match status" value="1"/>
</dbReference>
<dbReference type="Gene3D" id="3.10.10.10">
    <property type="entry name" value="HIV Type 1 Reverse Transcriptase, subunit A, domain 1"/>
    <property type="match status" value="1"/>
</dbReference>
<dbReference type="PROSITE" id="PS50158">
    <property type="entry name" value="ZF_CCHC"/>
    <property type="match status" value="1"/>
</dbReference>
<feature type="compositionally biased region" description="Basic and acidic residues" evidence="9">
    <location>
        <begin position="300"/>
        <end position="326"/>
    </location>
</feature>
<feature type="domain" description="Reverse transcriptase" evidence="11">
    <location>
        <begin position="662"/>
        <end position="841"/>
    </location>
</feature>
<evidence type="ECO:0000259" key="12">
    <source>
        <dbReference type="PROSITE" id="PS50994"/>
    </source>
</evidence>
<dbReference type="InterPro" id="IPR041373">
    <property type="entry name" value="RT_RNaseH"/>
</dbReference>
<dbReference type="InterPro" id="IPR043128">
    <property type="entry name" value="Rev_trsase/Diguanyl_cyclase"/>
</dbReference>
<dbReference type="Gene3D" id="3.30.70.270">
    <property type="match status" value="2"/>
</dbReference>
<dbReference type="PANTHER" id="PTHR37984:SF5">
    <property type="entry name" value="PROTEIN NYNRIN-LIKE"/>
    <property type="match status" value="1"/>
</dbReference>
<dbReference type="InterPro" id="IPR050951">
    <property type="entry name" value="Retrovirus_Pol_polyprotein"/>
</dbReference>
<dbReference type="PANTHER" id="PTHR37984">
    <property type="entry name" value="PROTEIN CBG26694"/>
    <property type="match status" value="1"/>
</dbReference>
<evidence type="ECO:0000313" key="13">
    <source>
        <dbReference type="EMBL" id="EOY14099.1"/>
    </source>
</evidence>
<feature type="region of interest" description="Disordered" evidence="9">
    <location>
        <begin position="412"/>
        <end position="469"/>
    </location>
</feature>
<dbReference type="EC" id="2.7.7.49" evidence="1"/>
<dbReference type="GO" id="GO:0008270">
    <property type="term" value="F:zinc ion binding"/>
    <property type="evidence" value="ECO:0007669"/>
    <property type="project" value="UniProtKB-KW"/>
</dbReference>
<feature type="region of interest" description="Disordered" evidence="9">
    <location>
        <begin position="1"/>
        <end position="67"/>
    </location>
</feature>
<keyword evidence="4" id="KW-0540">Nuclease</keyword>
<feature type="compositionally biased region" description="Polar residues" evidence="9">
    <location>
        <begin position="105"/>
        <end position="115"/>
    </location>
</feature>
<dbReference type="InterPro" id="IPR021109">
    <property type="entry name" value="Peptidase_aspartic_dom_sf"/>
</dbReference>
<dbReference type="InterPro" id="IPR000477">
    <property type="entry name" value="RT_dom"/>
</dbReference>
<dbReference type="InterPro" id="IPR012337">
    <property type="entry name" value="RNaseH-like_sf"/>
</dbReference>
<dbReference type="Gene3D" id="1.10.340.70">
    <property type="match status" value="1"/>
</dbReference>
<dbReference type="PROSITE" id="PS50994">
    <property type="entry name" value="INTEGRASE"/>
    <property type="match status" value="1"/>
</dbReference>
<dbReference type="Gene3D" id="2.40.70.10">
    <property type="entry name" value="Acid Proteases"/>
    <property type="match status" value="1"/>
</dbReference>
<keyword evidence="7" id="KW-0695">RNA-directed DNA polymerase</keyword>
<dbReference type="GO" id="GO:0016787">
    <property type="term" value="F:hydrolase activity"/>
    <property type="evidence" value="ECO:0007669"/>
    <property type="project" value="UniProtKB-KW"/>
</dbReference>
<dbReference type="Proteomes" id="UP000026915">
    <property type="component" value="Chromosome 7"/>
</dbReference>
<dbReference type="SUPFAM" id="SSF56672">
    <property type="entry name" value="DNA/RNA polymerases"/>
    <property type="match status" value="1"/>
</dbReference>
<dbReference type="CDD" id="cd01647">
    <property type="entry name" value="RT_LTR"/>
    <property type="match status" value="1"/>
</dbReference>
<dbReference type="Pfam" id="PF17917">
    <property type="entry name" value="RT_RNaseH"/>
    <property type="match status" value="1"/>
</dbReference>
<evidence type="ECO:0000256" key="8">
    <source>
        <dbReference type="PROSITE-ProRule" id="PRU00047"/>
    </source>
</evidence>
<evidence type="ECO:0000313" key="14">
    <source>
        <dbReference type="Proteomes" id="UP000026915"/>
    </source>
</evidence>
<dbReference type="InterPro" id="IPR001584">
    <property type="entry name" value="Integrase_cat-core"/>
</dbReference>
<accession>A0A061FHZ8</accession>
<evidence type="ECO:0000259" key="11">
    <source>
        <dbReference type="PROSITE" id="PS50878"/>
    </source>
</evidence>
<evidence type="ECO:0000256" key="6">
    <source>
        <dbReference type="ARBA" id="ARBA00022801"/>
    </source>
</evidence>
<dbReference type="Gene3D" id="3.30.420.10">
    <property type="entry name" value="Ribonuclease H-like superfamily/Ribonuclease H"/>
    <property type="match status" value="1"/>
</dbReference>